<proteinExistence type="predicted"/>
<reference evidence="1" key="1">
    <citation type="submission" date="2025-08" db="UniProtKB">
        <authorList>
            <consortium name="Ensembl"/>
        </authorList>
    </citation>
    <scope>IDENTIFICATION</scope>
</reference>
<dbReference type="InterPro" id="IPR029170">
    <property type="entry name" value="FAM180"/>
</dbReference>
<evidence type="ECO:0008006" key="3">
    <source>
        <dbReference type="Google" id="ProtNLM"/>
    </source>
</evidence>
<sequence length="184" mass="21170">MKCRNPFKTVPWTEEGRMTAQRLLLVCLLYCCIRTGTARCRSRALFPAANSRLKRSLPSAVNPSFYHSFKDAHLLFEILMSGIHFEASGDFSVDDGELASLRQTRKLEVICEEIIPRNVPDILRLVSHISKTHGHLHQDEFEHTLLTLVYTTQRMANSTSKHQREAWAQSFVHLYKAIKQDLMT</sequence>
<reference evidence="1" key="2">
    <citation type="submission" date="2025-09" db="UniProtKB">
        <authorList>
            <consortium name="Ensembl"/>
        </authorList>
    </citation>
    <scope>IDENTIFICATION</scope>
</reference>
<dbReference type="Proteomes" id="UP000694523">
    <property type="component" value="Unplaced"/>
</dbReference>
<dbReference type="PANTHER" id="PTHR34034">
    <property type="entry name" value="PROTEIN FAM180A-RELATED"/>
    <property type="match status" value="1"/>
</dbReference>
<protein>
    <recommendedName>
        <fullName evidence="3">Protein FAM180A-like</fullName>
    </recommendedName>
</protein>
<organism evidence="1 2">
    <name type="scientific">Neogobius melanostomus</name>
    <name type="common">round goby</name>
    <dbReference type="NCBI Taxonomy" id="47308"/>
    <lineage>
        <taxon>Eukaryota</taxon>
        <taxon>Metazoa</taxon>
        <taxon>Chordata</taxon>
        <taxon>Craniata</taxon>
        <taxon>Vertebrata</taxon>
        <taxon>Euteleostomi</taxon>
        <taxon>Actinopterygii</taxon>
        <taxon>Neopterygii</taxon>
        <taxon>Teleostei</taxon>
        <taxon>Neoteleostei</taxon>
        <taxon>Acanthomorphata</taxon>
        <taxon>Gobiaria</taxon>
        <taxon>Gobiiformes</taxon>
        <taxon>Gobioidei</taxon>
        <taxon>Gobiidae</taxon>
        <taxon>Benthophilinae</taxon>
        <taxon>Neogobiini</taxon>
        <taxon>Neogobius</taxon>
    </lineage>
</organism>
<dbReference type="Pfam" id="PF15173">
    <property type="entry name" value="FAM180"/>
    <property type="match status" value="1"/>
</dbReference>
<evidence type="ECO:0000313" key="1">
    <source>
        <dbReference type="Ensembl" id="ENSNMLP00000006920.1"/>
    </source>
</evidence>
<keyword evidence="2" id="KW-1185">Reference proteome</keyword>
<dbReference type="Ensembl" id="ENSNMLT00000007889.1">
    <property type="protein sequence ID" value="ENSNMLP00000006920.1"/>
    <property type="gene ID" value="ENSNMLG00000005009.1"/>
</dbReference>
<name>A0A8C6SPX5_9GOBI</name>
<dbReference type="PANTHER" id="PTHR34034:SF2">
    <property type="entry name" value="PROTEIN FAM180A"/>
    <property type="match status" value="1"/>
</dbReference>
<dbReference type="AlphaFoldDB" id="A0A8C6SPX5"/>
<accession>A0A8C6SPX5</accession>
<evidence type="ECO:0000313" key="2">
    <source>
        <dbReference type="Proteomes" id="UP000694523"/>
    </source>
</evidence>